<dbReference type="GO" id="GO:0071035">
    <property type="term" value="P:nuclear polyadenylation-dependent rRNA catabolic process"/>
    <property type="evidence" value="ECO:0007669"/>
    <property type="project" value="TreeGrafter"/>
</dbReference>
<dbReference type="InterPro" id="IPR049469">
    <property type="entry name" value="RRP40_KH-I"/>
</dbReference>
<accession>B7FZV4</accession>
<keyword evidence="2" id="KW-0271">Exosome</keyword>
<dbReference type="PaxDb" id="2850-Phatr12921"/>
<dbReference type="Pfam" id="PF15985">
    <property type="entry name" value="KH_6"/>
    <property type="match status" value="1"/>
</dbReference>
<dbReference type="InterPro" id="IPR036612">
    <property type="entry name" value="KH_dom_type_1_sf"/>
</dbReference>
<dbReference type="InParanoid" id="B7FZV4"/>
<sequence>KLGTGLRYEESTRQVFATAAGRLHNFHRVYYVLQDLQRYRPALEDRVVGIVEDRVGSDGAGGDIYRVNLGAAHPALLSSLSFEGASKRNKPHLQPGQLLYARVAALHTSGALDPELSCVLGPHDQGVPRRDWMTNEGCYGELKGGKTCRVSTGLARELLQPDNVVLAELSKAKLSFEVAVGVNGFLWIHSHSPEYTILIQNAIQNSAVLTEEQVRGMVRSLVYTVNKQLQQERDASNDSD</sequence>
<dbReference type="AlphaFoldDB" id="B7FZV4"/>
<feature type="domain" description="K Homology" evidence="4">
    <location>
        <begin position="147"/>
        <end position="193"/>
    </location>
</feature>
<dbReference type="eggNOG" id="KOG1004">
    <property type="taxonomic scope" value="Eukaryota"/>
</dbReference>
<keyword evidence="3" id="KW-0694">RNA-binding</keyword>
<dbReference type="PANTHER" id="PTHR21321">
    <property type="entry name" value="PNAS-3 RELATED"/>
    <property type="match status" value="1"/>
</dbReference>
<evidence type="ECO:0000313" key="6">
    <source>
        <dbReference type="Proteomes" id="UP000000759"/>
    </source>
</evidence>
<dbReference type="HOGENOM" id="CLU_069847_5_0_1"/>
<dbReference type="OrthoDB" id="340500at2759"/>
<dbReference type="RefSeq" id="XP_002180371.1">
    <property type="nucleotide sequence ID" value="XM_002180335.1"/>
</dbReference>
<evidence type="ECO:0000313" key="5">
    <source>
        <dbReference type="EMBL" id="EEC47779.1"/>
    </source>
</evidence>
<evidence type="ECO:0000259" key="4">
    <source>
        <dbReference type="Pfam" id="PF15985"/>
    </source>
</evidence>
<dbReference type="GO" id="GO:0000467">
    <property type="term" value="P:exonucleolytic trimming to generate mature 3'-end of 5.8S rRNA from tricistronic rRNA transcript (SSU-rRNA, 5.8S rRNA, LSU-rRNA)"/>
    <property type="evidence" value="ECO:0007669"/>
    <property type="project" value="TreeGrafter"/>
</dbReference>
<dbReference type="Gene3D" id="3.30.1370.10">
    <property type="entry name" value="K Homology domain, type 1"/>
    <property type="match status" value="1"/>
</dbReference>
<dbReference type="GO" id="GO:0034475">
    <property type="term" value="P:U4 snRNA 3'-end processing"/>
    <property type="evidence" value="ECO:0007669"/>
    <property type="project" value="TreeGrafter"/>
</dbReference>
<dbReference type="SUPFAM" id="SSF54791">
    <property type="entry name" value="Eukaryotic type KH-domain (KH-domain type I)"/>
    <property type="match status" value="1"/>
</dbReference>
<dbReference type="GO" id="GO:0071038">
    <property type="term" value="P:TRAMP-dependent tRNA surveillance pathway"/>
    <property type="evidence" value="ECO:0007669"/>
    <property type="project" value="TreeGrafter"/>
</dbReference>
<dbReference type="CDD" id="cd22526">
    <property type="entry name" value="KH-I_Rrp40"/>
    <property type="match status" value="1"/>
</dbReference>
<name>B7FZV4_PHATC</name>
<dbReference type="SUPFAM" id="SSF50249">
    <property type="entry name" value="Nucleic acid-binding proteins"/>
    <property type="match status" value="1"/>
</dbReference>
<comment type="subcellular location">
    <subcellularLocation>
        <location evidence="1">Nucleus</location>
    </subcellularLocation>
</comment>
<evidence type="ECO:0000256" key="3">
    <source>
        <dbReference type="ARBA" id="ARBA00022884"/>
    </source>
</evidence>
<dbReference type="GeneID" id="7201529"/>
<reference evidence="6" key="2">
    <citation type="submission" date="2008-08" db="EMBL/GenBank/DDBJ databases">
        <authorList>
            <consortium name="Diatom Consortium"/>
            <person name="Grigoriev I."/>
            <person name="Grimwood J."/>
            <person name="Kuo A."/>
            <person name="Otillar R.P."/>
            <person name="Salamov A."/>
            <person name="Detter J.C."/>
            <person name="Lindquist E."/>
            <person name="Shapiro H."/>
            <person name="Lucas S."/>
            <person name="Glavina del Rio T."/>
            <person name="Pitluck S."/>
            <person name="Rokhsar D."/>
            <person name="Bowler C."/>
        </authorList>
    </citation>
    <scope>GENOME REANNOTATION</scope>
    <source>
        <strain evidence="6">CCAP 1055/1</strain>
    </source>
</reference>
<dbReference type="FunFam" id="3.30.1370.10:FF:000038">
    <property type="entry name" value="exosome complex component RRP40"/>
    <property type="match status" value="1"/>
</dbReference>
<dbReference type="FunCoup" id="B7FZV4">
    <property type="interactions" value="192"/>
</dbReference>
<dbReference type="InterPro" id="IPR004088">
    <property type="entry name" value="KH_dom_type_1"/>
</dbReference>
<evidence type="ECO:0000256" key="1">
    <source>
        <dbReference type="ARBA" id="ARBA00004123"/>
    </source>
</evidence>
<dbReference type="STRING" id="556484.B7FZV4"/>
<dbReference type="Gene3D" id="2.40.50.140">
    <property type="entry name" value="Nucleic acid-binding proteins"/>
    <property type="match status" value="1"/>
</dbReference>
<organism evidence="5 6">
    <name type="scientific">Phaeodactylum tricornutum (strain CCAP 1055/1)</name>
    <dbReference type="NCBI Taxonomy" id="556484"/>
    <lineage>
        <taxon>Eukaryota</taxon>
        <taxon>Sar</taxon>
        <taxon>Stramenopiles</taxon>
        <taxon>Ochrophyta</taxon>
        <taxon>Bacillariophyta</taxon>
        <taxon>Bacillariophyceae</taxon>
        <taxon>Bacillariophycidae</taxon>
        <taxon>Naviculales</taxon>
        <taxon>Phaeodactylaceae</taxon>
        <taxon>Phaeodactylum</taxon>
    </lineage>
</organism>
<dbReference type="InterPro" id="IPR012340">
    <property type="entry name" value="NA-bd_OB-fold"/>
</dbReference>
<feature type="non-terminal residue" evidence="5">
    <location>
        <position position="1"/>
    </location>
</feature>
<dbReference type="GO" id="GO:0000176">
    <property type="term" value="C:nuclear exosome (RNase complex)"/>
    <property type="evidence" value="ECO:0007669"/>
    <property type="project" value="TreeGrafter"/>
</dbReference>
<gene>
    <name evidence="5" type="ORF">PHATRDRAFT_12921</name>
</gene>
<dbReference type="GO" id="GO:0000177">
    <property type="term" value="C:cytoplasmic exosome (RNase complex)"/>
    <property type="evidence" value="ECO:0007669"/>
    <property type="project" value="TreeGrafter"/>
</dbReference>
<dbReference type="GO" id="GO:0071034">
    <property type="term" value="P:CUT catabolic process"/>
    <property type="evidence" value="ECO:0007669"/>
    <property type="project" value="TreeGrafter"/>
</dbReference>
<reference evidence="5 6" key="1">
    <citation type="journal article" date="2008" name="Nature">
        <title>The Phaeodactylum genome reveals the evolutionary history of diatom genomes.</title>
        <authorList>
            <person name="Bowler C."/>
            <person name="Allen A.E."/>
            <person name="Badger J.H."/>
            <person name="Grimwood J."/>
            <person name="Jabbari K."/>
            <person name="Kuo A."/>
            <person name="Maheswari U."/>
            <person name="Martens C."/>
            <person name="Maumus F."/>
            <person name="Otillar R.P."/>
            <person name="Rayko E."/>
            <person name="Salamov A."/>
            <person name="Vandepoele K."/>
            <person name="Beszteri B."/>
            <person name="Gruber A."/>
            <person name="Heijde M."/>
            <person name="Katinka M."/>
            <person name="Mock T."/>
            <person name="Valentin K."/>
            <person name="Verret F."/>
            <person name="Berges J.A."/>
            <person name="Brownlee C."/>
            <person name="Cadoret J.P."/>
            <person name="Chiovitti A."/>
            <person name="Choi C.J."/>
            <person name="Coesel S."/>
            <person name="De Martino A."/>
            <person name="Detter J.C."/>
            <person name="Durkin C."/>
            <person name="Falciatore A."/>
            <person name="Fournet J."/>
            <person name="Haruta M."/>
            <person name="Huysman M.J."/>
            <person name="Jenkins B.D."/>
            <person name="Jiroutova K."/>
            <person name="Jorgensen R.E."/>
            <person name="Joubert Y."/>
            <person name="Kaplan A."/>
            <person name="Kroger N."/>
            <person name="Kroth P.G."/>
            <person name="La Roche J."/>
            <person name="Lindquist E."/>
            <person name="Lommer M."/>
            <person name="Martin-Jezequel V."/>
            <person name="Lopez P.J."/>
            <person name="Lucas S."/>
            <person name="Mangogna M."/>
            <person name="McGinnis K."/>
            <person name="Medlin L.K."/>
            <person name="Montsant A."/>
            <person name="Oudot-Le Secq M.P."/>
            <person name="Napoli C."/>
            <person name="Obornik M."/>
            <person name="Parker M.S."/>
            <person name="Petit J.L."/>
            <person name="Porcel B.M."/>
            <person name="Poulsen N."/>
            <person name="Robison M."/>
            <person name="Rychlewski L."/>
            <person name="Rynearson T.A."/>
            <person name="Schmutz J."/>
            <person name="Shapiro H."/>
            <person name="Siaut M."/>
            <person name="Stanley M."/>
            <person name="Sussman M.R."/>
            <person name="Taylor A.R."/>
            <person name="Vardi A."/>
            <person name="von Dassow P."/>
            <person name="Vyverman W."/>
            <person name="Willis A."/>
            <person name="Wyrwicz L.S."/>
            <person name="Rokhsar D.S."/>
            <person name="Weissenbach J."/>
            <person name="Armbrust E.V."/>
            <person name="Green B.R."/>
            <person name="Van de Peer Y."/>
            <person name="Grigoriev I.V."/>
        </authorList>
    </citation>
    <scope>NUCLEOTIDE SEQUENCE [LARGE SCALE GENOMIC DNA]</scope>
    <source>
        <strain evidence="5 6">CCAP 1055/1</strain>
    </source>
</reference>
<protein>
    <recommendedName>
        <fullName evidence="4">K Homology domain-containing protein</fullName>
    </recommendedName>
</protein>
<dbReference type="Pfam" id="PF21262">
    <property type="entry name" value="RRP40_S1"/>
    <property type="match status" value="1"/>
</dbReference>
<evidence type="ECO:0000256" key="2">
    <source>
        <dbReference type="ARBA" id="ARBA00022835"/>
    </source>
</evidence>
<dbReference type="Proteomes" id="UP000000759">
    <property type="component" value="Chromosome 9"/>
</dbReference>
<dbReference type="EMBL" id="CM000612">
    <property type="protein sequence ID" value="EEC47779.1"/>
    <property type="molecule type" value="Genomic_DNA"/>
</dbReference>
<dbReference type="GO" id="GO:0003723">
    <property type="term" value="F:RNA binding"/>
    <property type="evidence" value="ECO:0007669"/>
    <property type="project" value="UniProtKB-KW"/>
</dbReference>
<dbReference type="InterPro" id="IPR026699">
    <property type="entry name" value="Exosome_RNA_bind1/RRP40/RRP4"/>
</dbReference>
<dbReference type="GO" id="GO:0071051">
    <property type="term" value="P:poly(A)-dependent snoRNA 3'-end processing"/>
    <property type="evidence" value="ECO:0007669"/>
    <property type="project" value="TreeGrafter"/>
</dbReference>
<dbReference type="KEGG" id="pti:PHATRDRAFT_12921"/>
<dbReference type="PANTHER" id="PTHR21321:SF1">
    <property type="entry name" value="EXOSOME COMPLEX COMPONENT RRP40"/>
    <property type="match status" value="1"/>
</dbReference>
<keyword evidence="6" id="KW-1185">Reference proteome</keyword>
<proteinExistence type="predicted"/>